<dbReference type="AlphaFoldDB" id="A0A6C0HZU2"/>
<dbReference type="Pfam" id="PF13489">
    <property type="entry name" value="Methyltransf_23"/>
    <property type="match status" value="1"/>
</dbReference>
<protein>
    <submittedName>
        <fullName evidence="1">Uncharacterized protein</fullName>
    </submittedName>
</protein>
<accession>A0A6C0HZU2</accession>
<evidence type="ECO:0000313" key="1">
    <source>
        <dbReference type="EMBL" id="QHT86039.1"/>
    </source>
</evidence>
<organism evidence="1">
    <name type="scientific">viral metagenome</name>
    <dbReference type="NCBI Taxonomy" id="1070528"/>
    <lineage>
        <taxon>unclassified sequences</taxon>
        <taxon>metagenomes</taxon>
        <taxon>organismal metagenomes</taxon>
    </lineage>
</organism>
<dbReference type="Gene3D" id="3.40.50.150">
    <property type="entry name" value="Vaccinia Virus protein VP39"/>
    <property type="match status" value="1"/>
</dbReference>
<dbReference type="EMBL" id="MN740057">
    <property type="protein sequence ID" value="QHT86039.1"/>
    <property type="molecule type" value="Genomic_DNA"/>
</dbReference>
<sequence>MRTCICNMISNELILNINLYMVNDIPLNSNMKIYYCKDCNFYYSDANNTQDDYNNYYSKFNNYKNYNISINKDDQCANYIKNFCQNKNIRSIIDYGSGNGTISNLLSDSFLVDLFDIGMSPPTKKYDFLLLSHVLEHIYDINTFINNISQYITENGYLYIEVPNAEYYNEITDICPLQEINIEHINFFSKYALNKLLLNHGYYCVSIEDDYFLLNSSKYYVIRGIFKKNVVNTSFLNYIENGKKSIEKYQFNKLNQYSKIYLYGCGQFLFKIFDNIIKNTNIVNIIDDNSSYKNKQIDTIFIIPFEEYVQKIQSFDVILITTIINSDRIKNKLLSLDIHPVILDMHDLY</sequence>
<proteinExistence type="predicted"/>
<name>A0A6C0HZU2_9ZZZZ</name>
<dbReference type="SUPFAM" id="SSF53335">
    <property type="entry name" value="S-adenosyl-L-methionine-dependent methyltransferases"/>
    <property type="match status" value="1"/>
</dbReference>
<reference evidence="1" key="1">
    <citation type="journal article" date="2020" name="Nature">
        <title>Giant virus diversity and host interactions through global metagenomics.</title>
        <authorList>
            <person name="Schulz F."/>
            <person name="Roux S."/>
            <person name="Paez-Espino D."/>
            <person name="Jungbluth S."/>
            <person name="Walsh D.A."/>
            <person name="Denef V.J."/>
            <person name="McMahon K.D."/>
            <person name="Konstantinidis K.T."/>
            <person name="Eloe-Fadrosh E.A."/>
            <person name="Kyrpides N.C."/>
            <person name="Woyke T."/>
        </authorList>
    </citation>
    <scope>NUCLEOTIDE SEQUENCE</scope>
    <source>
        <strain evidence="1">GVMAG-M-3300023184-184</strain>
    </source>
</reference>
<dbReference type="InterPro" id="IPR029063">
    <property type="entry name" value="SAM-dependent_MTases_sf"/>
</dbReference>